<dbReference type="AlphaFoldDB" id="G8ZWT7"/>
<dbReference type="HOGENOM" id="CLU_125577_0_0_1"/>
<gene>
    <name evidence="1" type="primary">TDEL0F02700</name>
    <name evidence="1" type="ORF">TDEL_0F02700</name>
</gene>
<proteinExistence type="predicted"/>
<dbReference type="OrthoDB" id="2563506at2759"/>
<dbReference type="InParanoid" id="G8ZWT7"/>
<evidence type="ECO:0000313" key="2">
    <source>
        <dbReference type="Proteomes" id="UP000005627"/>
    </source>
</evidence>
<dbReference type="FunCoup" id="G8ZWT7">
    <property type="interactions" value="58"/>
</dbReference>
<dbReference type="Proteomes" id="UP000005627">
    <property type="component" value="Chromosome 6"/>
</dbReference>
<dbReference type="RefSeq" id="XP_003682292.1">
    <property type="nucleotide sequence ID" value="XM_003682244.1"/>
</dbReference>
<dbReference type="eggNOG" id="ENOG502SFJI">
    <property type="taxonomic scope" value="Eukaryota"/>
</dbReference>
<name>G8ZWT7_TORDE</name>
<dbReference type="EMBL" id="HE616747">
    <property type="protein sequence ID" value="CCE93081.1"/>
    <property type="molecule type" value="Genomic_DNA"/>
</dbReference>
<sequence>MTAFNDYCIVCDQLILQQSPNTKQKLACKNKKHDCNGDRQLYCSESCQLKDKHSIHASLESLDVRENSGTLEEEDSLITSPLLLPMDFKTANGIGENDADDDASIYCLMNMESANTIAIPRSSIYQQTSPSRSEMYFDHIAENNYKLWLNQRQ</sequence>
<protein>
    <submittedName>
        <fullName evidence="1">Uncharacterized protein</fullName>
    </submittedName>
</protein>
<evidence type="ECO:0000313" key="1">
    <source>
        <dbReference type="EMBL" id="CCE93081.1"/>
    </source>
</evidence>
<reference evidence="1 2" key="1">
    <citation type="journal article" date="2011" name="Proc. Natl. Acad. Sci. U.S.A.">
        <title>Evolutionary erosion of yeast sex chromosomes by mating-type switching accidents.</title>
        <authorList>
            <person name="Gordon J.L."/>
            <person name="Armisen D."/>
            <person name="Proux-Wera E."/>
            <person name="Oheigeartaigh S.S."/>
            <person name="Byrne K.P."/>
            <person name="Wolfe K.H."/>
        </authorList>
    </citation>
    <scope>NUCLEOTIDE SEQUENCE [LARGE SCALE GENOMIC DNA]</scope>
    <source>
        <strain evidence="2">ATCC 10662 / CBS 1146 / NBRC 0425 / NCYC 2629 / NRRL Y-866</strain>
    </source>
</reference>
<keyword evidence="2" id="KW-1185">Reference proteome</keyword>
<accession>G8ZWT7</accession>
<organism evidence="1 2">
    <name type="scientific">Torulaspora delbrueckii</name>
    <name type="common">Yeast</name>
    <name type="synonym">Candida colliculosa</name>
    <dbReference type="NCBI Taxonomy" id="4950"/>
    <lineage>
        <taxon>Eukaryota</taxon>
        <taxon>Fungi</taxon>
        <taxon>Dikarya</taxon>
        <taxon>Ascomycota</taxon>
        <taxon>Saccharomycotina</taxon>
        <taxon>Saccharomycetes</taxon>
        <taxon>Saccharomycetales</taxon>
        <taxon>Saccharomycetaceae</taxon>
        <taxon>Torulaspora</taxon>
    </lineage>
</organism>
<dbReference type="KEGG" id="tdl:TDEL_0F02700"/>
<dbReference type="GeneID" id="11501620"/>